<dbReference type="InterPro" id="IPR005795">
    <property type="entry name" value="LolPI"/>
</dbReference>
<dbReference type="ExpressionAtlas" id="B4FW28">
    <property type="expression patterns" value="baseline and differential"/>
</dbReference>
<feature type="domain" description="Expansin-like CBD" evidence="11">
    <location>
        <begin position="206"/>
        <end position="289"/>
    </location>
</feature>
<dbReference type="GO" id="GO:0005576">
    <property type="term" value="C:extracellular region"/>
    <property type="evidence" value="ECO:0007669"/>
    <property type="project" value="InterPro"/>
</dbReference>
<evidence type="ECO:0000259" key="10">
    <source>
        <dbReference type="PROSITE" id="PS50842"/>
    </source>
</evidence>
<reference evidence="14" key="5">
    <citation type="submission" date="2021-05" db="UniProtKB">
        <authorList>
            <consortium name="EnsemblPlants"/>
        </authorList>
    </citation>
    <scope>IDENTIFICATION</scope>
    <source>
        <strain evidence="14">cv. B73</strain>
    </source>
</reference>
<sequence>MAKSYTLLFVALVVLALLVSPIACSRKLAKPNKPKPTHKPAARVTPGSNHTDIPAVSAAYGSGGWLSAGATYYGAPNGDGSDGGACGYQTAVGQRPFSSMIAAGSPSLFKGGKGCGACYEVKCDSNPACSGQPATVVITDECPGGVCLAEAAHFDMSGTSMGAMAKPGMADRLRSAGILKIQYKRVPCKYSGVNIAFRVDQGSNPFYLEVLIEFEDGDGDLSAVHLMEAGCGTWTPMVQNWGALWRYNSNTGKALKAPFSLRLTSDSGRVLVANNVIPAGWNPGATYRSLVNYS</sequence>
<evidence type="ECO:0000313" key="14">
    <source>
        <dbReference type="EnsemblPlants" id="Zm00001eb249600_P001"/>
    </source>
</evidence>
<dbReference type="EnsemblPlants" id="Zm00001eb249600_T001">
    <property type="protein sequence ID" value="Zm00001eb249600_P001"/>
    <property type="gene ID" value="Zm00001eb249600"/>
</dbReference>
<dbReference type="eggNOG" id="ENOG502S9SU">
    <property type="taxonomic scope" value="Eukaryota"/>
</dbReference>
<evidence type="ECO:0000256" key="4">
    <source>
        <dbReference type="ARBA" id="ARBA00022525"/>
    </source>
</evidence>
<keyword evidence="16" id="KW-1267">Proteomics identification</keyword>
<dbReference type="EMBL" id="BT086562">
    <property type="protein sequence ID" value="ACR36915.1"/>
    <property type="molecule type" value="mRNA"/>
</dbReference>
<keyword evidence="5 9" id="KW-0732">Signal</keyword>
<dbReference type="EMBL" id="CM000781">
    <property type="protein sequence ID" value="AQK73265.1"/>
    <property type="molecule type" value="Genomic_DNA"/>
</dbReference>
<dbReference type="InterPro" id="IPR036749">
    <property type="entry name" value="Expansin_CBD_sf"/>
</dbReference>
<reference evidence="13" key="3">
    <citation type="submission" date="2015-12" db="EMBL/GenBank/DDBJ databases">
        <title>Update maize B73 reference genome by single molecule sequencing technologies.</title>
        <authorList>
            <consortium name="Maize Genome Sequencing Project"/>
            <person name="Ware D."/>
        </authorList>
    </citation>
    <scope>NUCLEOTIDE SEQUENCE</scope>
    <source>
        <tissue evidence="13">Seedling</tissue>
    </source>
</reference>
<reference evidence="12" key="1">
    <citation type="journal article" date="2009" name="PLoS Genet.">
        <title>Sequencing, mapping, and analysis of 27,455 maize full-length cDNAs.</title>
        <authorList>
            <person name="Soderlund C."/>
            <person name="Descour A."/>
            <person name="Kudrna D."/>
            <person name="Bomhoff M."/>
            <person name="Boyd L."/>
            <person name="Currie J."/>
            <person name="Angelova A."/>
            <person name="Collura K."/>
            <person name="Wissotski M."/>
            <person name="Ashley E."/>
            <person name="Morrow D."/>
            <person name="Fernandes J."/>
            <person name="Walbot V."/>
            <person name="Yu Y."/>
        </authorList>
    </citation>
    <scope>NUCLEOTIDE SEQUENCE</scope>
    <source>
        <strain evidence="12">B73</strain>
    </source>
</reference>
<evidence type="ECO:0000313" key="15">
    <source>
        <dbReference type="Proteomes" id="UP000007305"/>
    </source>
</evidence>
<keyword evidence="15" id="KW-1185">Reference proteome</keyword>
<organism evidence="12">
    <name type="scientific">Zea mays</name>
    <name type="common">Maize</name>
    <dbReference type="NCBI Taxonomy" id="4577"/>
    <lineage>
        <taxon>Eukaryota</taxon>
        <taxon>Viridiplantae</taxon>
        <taxon>Streptophyta</taxon>
        <taxon>Embryophyta</taxon>
        <taxon>Tracheophyta</taxon>
        <taxon>Spermatophyta</taxon>
        <taxon>Magnoliopsida</taxon>
        <taxon>Liliopsida</taxon>
        <taxon>Poales</taxon>
        <taxon>Poaceae</taxon>
        <taxon>PACMAD clade</taxon>
        <taxon>Panicoideae</taxon>
        <taxon>Andropogonodae</taxon>
        <taxon>Andropogoneae</taxon>
        <taxon>Tripsacinae</taxon>
        <taxon>Zea</taxon>
    </lineage>
</organism>
<dbReference type="SMR" id="B4FW28"/>
<dbReference type="EMBL" id="BT041316">
    <property type="protein sequence ID" value="ACF86321.1"/>
    <property type="molecule type" value="mRNA"/>
</dbReference>
<gene>
    <name evidence="14" type="primary">LOC100273516</name>
    <name evidence="13" type="ORF">ZEAMMB73_Zm00001d017495</name>
</gene>
<dbReference type="InterPro" id="IPR007112">
    <property type="entry name" value="Expansin/allergen_DPBB_dom"/>
</dbReference>
<name>B4FW28_MAIZE</name>
<comment type="similarity">
    <text evidence="2">Belongs to the expansin family. Expansin B subfamily.</text>
</comment>
<dbReference type="InterPro" id="IPR007117">
    <property type="entry name" value="Expansin_CBD"/>
</dbReference>
<dbReference type="PaxDb" id="4577-GRMZM2G056236_P01"/>
<dbReference type="EMBL" id="BT087528">
    <property type="protein sequence ID" value="ACR37881.1"/>
    <property type="molecule type" value="mRNA"/>
</dbReference>
<evidence type="ECO:0000256" key="1">
    <source>
        <dbReference type="ARBA" id="ARBA00004191"/>
    </source>
</evidence>
<evidence type="ECO:0000256" key="8">
    <source>
        <dbReference type="SAM" id="MobiDB-lite"/>
    </source>
</evidence>
<keyword evidence="3" id="KW-0134">Cell wall</keyword>
<dbReference type="AlphaFoldDB" id="B4FW28"/>
<evidence type="ECO:0000256" key="9">
    <source>
        <dbReference type="SAM" id="SignalP"/>
    </source>
</evidence>
<feature type="chain" id="PRO_5010824758" evidence="9">
    <location>
        <begin position="25"/>
        <end position="294"/>
    </location>
</feature>
<dbReference type="CDD" id="cd22275">
    <property type="entry name" value="DPBB_EXPB_N"/>
    <property type="match status" value="1"/>
</dbReference>
<comment type="subcellular location">
    <subcellularLocation>
        <location evidence="1">Secreted</location>
        <location evidence="1">Cell wall</location>
    </subcellularLocation>
</comment>
<evidence type="ECO:0000313" key="12">
    <source>
        <dbReference type="EMBL" id="ACF86321.1"/>
    </source>
</evidence>
<evidence type="ECO:0000256" key="5">
    <source>
        <dbReference type="ARBA" id="ARBA00022729"/>
    </source>
</evidence>
<evidence type="ECO:0007829" key="16">
    <source>
        <dbReference type="PeptideAtlas" id="B4FW28"/>
    </source>
</evidence>
<evidence type="ECO:0000256" key="6">
    <source>
        <dbReference type="ARBA" id="ARBA00023180"/>
    </source>
</evidence>
<feature type="signal peptide" evidence="9">
    <location>
        <begin position="1"/>
        <end position="24"/>
    </location>
</feature>
<dbReference type="OrthoDB" id="406505at2759"/>
<dbReference type="PRINTS" id="PR00829">
    <property type="entry name" value="LOLP1ALLERGN"/>
</dbReference>
<dbReference type="InterPro" id="IPR036908">
    <property type="entry name" value="RlpA-like_sf"/>
</dbReference>
<dbReference type="PRINTS" id="PR01225">
    <property type="entry name" value="EXPANSNFAMLY"/>
</dbReference>
<dbReference type="InterPro" id="IPR007118">
    <property type="entry name" value="Expan_Lol_pI"/>
</dbReference>
<keyword evidence="6" id="KW-0325">Glycoprotein</keyword>
<dbReference type="OMA" id="GATNFWF"/>
<dbReference type="RefSeq" id="NP_001141406.1">
    <property type="nucleotide sequence ID" value="NM_001147934.1"/>
</dbReference>
<dbReference type="PANTHER" id="PTHR31692:SF125">
    <property type="entry name" value="EXPANSIN-B4"/>
    <property type="match status" value="1"/>
</dbReference>
<dbReference type="Pfam" id="PF01357">
    <property type="entry name" value="Expansin_C"/>
    <property type="match status" value="1"/>
</dbReference>
<accession>B4FW28</accession>
<dbReference type="KEGG" id="zma:100273516"/>
<proteinExistence type="evidence at protein level"/>
<reference evidence="15" key="2">
    <citation type="journal article" date="2009" name="Science">
        <title>The B73 maize genome: complexity, diversity, and dynamics.</title>
        <authorList>
            <person name="Schnable P.S."/>
            <person name="Ware D."/>
            <person name="Fulton R.S."/>
            <person name="Stein J.C."/>
            <person name="Wei F."/>
            <person name="Pasternak S."/>
            <person name="Liang C."/>
            <person name="Zhang J."/>
            <person name="Fulton L."/>
            <person name="Graves T.A."/>
            <person name="Minx P."/>
            <person name="Reily A.D."/>
            <person name="Courtney L."/>
            <person name="Kruchowski S.S."/>
            <person name="Tomlinson C."/>
            <person name="Strong C."/>
            <person name="Delehaunty K."/>
            <person name="Fronick C."/>
            <person name="Courtney B."/>
            <person name="Rock S.M."/>
            <person name="Belter E."/>
            <person name="Du F."/>
            <person name="Kim K."/>
            <person name="Abbott R.M."/>
            <person name="Cotton M."/>
            <person name="Levy A."/>
            <person name="Marchetto P."/>
            <person name="Ochoa K."/>
            <person name="Jackson S.M."/>
            <person name="Gillam B."/>
            <person name="Chen W."/>
            <person name="Yan L."/>
            <person name="Higginbotham J."/>
            <person name="Cardenas M."/>
            <person name="Waligorski J."/>
            <person name="Applebaum E."/>
            <person name="Phelps L."/>
            <person name="Falcone J."/>
            <person name="Kanchi K."/>
            <person name="Thane T."/>
            <person name="Scimone A."/>
            <person name="Thane N."/>
            <person name="Henke J."/>
            <person name="Wang T."/>
            <person name="Ruppert J."/>
            <person name="Shah N."/>
            <person name="Rotter K."/>
            <person name="Hodges J."/>
            <person name="Ingenthron E."/>
            <person name="Cordes M."/>
            <person name="Kohlberg S."/>
            <person name="Sgro J."/>
            <person name="Delgado B."/>
            <person name="Mead K."/>
            <person name="Chinwalla A."/>
            <person name="Leonard S."/>
            <person name="Crouse K."/>
            <person name="Collura K."/>
            <person name="Kudrna D."/>
            <person name="Currie J."/>
            <person name="He R."/>
            <person name="Angelova A."/>
            <person name="Rajasekar S."/>
            <person name="Mueller T."/>
            <person name="Lomeli R."/>
            <person name="Scara G."/>
            <person name="Ko A."/>
            <person name="Delaney K."/>
            <person name="Wissotski M."/>
            <person name="Lopez G."/>
            <person name="Campos D."/>
            <person name="Braidotti M."/>
            <person name="Ashley E."/>
            <person name="Golser W."/>
            <person name="Kim H."/>
            <person name="Lee S."/>
            <person name="Lin J."/>
            <person name="Dujmic Z."/>
            <person name="Kim W."/>
            <person name="Talag J."/>
            <person name="Zuccolo A."/>
            <person name="Fan C."/>
            <person name="Sebastian A."/>
            <person name="Kramer M."/>
            <person name="Spiegel L."/>
            <person name="Nascimento L."/>
            <person name="Zutavern T."/>
            <person name="Miller B."/>
            <person name="Ambroise C."/>
            <person name="Muller S."/>
            <person name="Spooner W."/>
            <person name="Narechania A."/>
            <person name="Ren L."/>
            <person name="Wei S."/>
            <person name="Kumari S."/>
            <person name="Faga B."/>
            <person name="Levy M.J."/>
            <person name="McMahan L."/>
            <person name="Van Buren P."/>
            <person name="Vaughn M.W."/>
            <person name="Ying K."/>
            <person name="Yeh C.-T."/>
            <person name="Emrich S.J."/>
            <person name="Jia Y."/>
            <person name="Kalyanaraman A."/>
            <person name="Hsia A.-P."/>
            <person name="Barbazuk W.B."/>
            <person name="Baucom R.S."/>
            <person name="Brutnell T.P."/>
            <person name="Carpita N.C."/>
            <person name="Chaparro C."/>
            <person name="Chia J.-M."/>
            <person name="Deragon J.-M."/>
            <person name="Estill J.C."/>
            <person name="Fu Y."/>
            <person name="Jeddeloh J.A."/>
            <person name="Han Y."/>
            <person name="Lee H."/>
            <person name="Li P."/>
            <person name="Lisch D.R."/>
            <person name="Liu S."/>
            <person name="Liu Z."/>
            <person name="Nagel D.H."/>
            <person name="McCann M.C."/>
            <person name="SanMiguel P."/>
            <person name="Myers A.M."/>
            <person name="Nettleton D."/>
            <person name="Nguyen J."/>
            <person name="Penning B.W."/>
            <person name="Ponnala L."/>
            <person name="Schneider K.L."/>
            <person name="Schwartz D.C."/>
            <person name="Sharma A."/>
            <person name="Soderlund C."/>
            <person name="Springer N.M."/>
            <person name="Sun Q."/>
            <person name="Wang H."/>
            <person name="Waterman M."/>
            <person name="Westerman R."/>
            <person name="Wolfgruber T.K."/>
            <person name="Yang L."/>
            <person name="Yu Y."/>
            <person name="Zhang L."/>
            <person name="Zhou S."/>
            <person name="Zhu Q."/>
            <person name="Bennetzen J.L."/>
            <person name="Dawe R.K."/>
            <person name="Jiang J."/>
            <person name="Jiang N."/>
            <person name="Presting G.G."/>
            <person name="Wessler S.R."/>
            <person name="Aluru S."/>
            <person name="Martienssen R.A."/>
            <person name="Clifton S.W."/>
            <person name="McCombie W.R."/>
            <person name="Wing R.A."/>
            <person name="Wilson R.K."/>
        </authorList>
    </citation>
    <scope>NUCLEOTIDE SEQUENCE [LARGE SCALE GENOMIC DNA]</scope>
    <source>
        <strain evidence="15">cv. B73</strain>
    </source>
</reference>
<dbReference type="SUPFAM" id="SSF49590">
    <property type="entry name" value="PHL pollen allergen"/>
    <property type="match status" value="1"/>
</dbReference>
<dbReference type="HOGENOM" id="CLU_027462_1_2_1"/>
<feature type="region of interest" description="Disordered" evidence="8">
    <location>
        <begin position="29"/>
        <end position="48"/>
    </location>
</feature>
<feature type="compositionally biased region" description="Basic residues" evidence="8">
    <location>
        <begin position="29"/>
        <end position="41"/>
    </location>
</feature>
<dbReference type="Pfam" id="PF03330">
    <property type="entry name" value="DPBB_1"/>
    <property type="match status" value="1"/>
</dbReference>
<evidence type="ECO:0000313" key="13">
    <source>
        <dbReference type="EMBL" id="AQK73265.1"/>
    </source>
</evidence>
<dbReference type="PROSITE" id="PS50843">
    <property type="entry name" value="EXPANSIN_CBD"/>
    <property type="match status" value="1"/>
</dbReference>
<dbReference type="Gene3D" id="2.40.40.10">
    <property type="entry name" value="RlpA-like domain"/>
    <property type="match status" value="1"/>
</dbReference>
<evidence type="ECO:0000256" key="7">
    <source>
        <dbReference type="ARBA" id="ARBA00023316"/>
    </source>
</evidence>
<dbReference type="SUPFAM" id="SSF50685">
    <property type="entry name" value="Barwin-like endoglucanases"/>
    <property type="match status" value="1"/>
</dbReference>
<feature type="domain" description="Expansin-like EG45" evidence="10">
    <location>
        <begin position="83"/>
        <end position="193"/>
    </location>
</feature>
<keyword evidence="7" id="KW-0961">Cell wall biogenesis/degradation</keyword>
<dbReference type="PROSITE" id="PS50842">
    <property type="entry name" value="EXPANSIN_EG45"/>
    <property type="match status" value="1"/>
</dbReference>
<dbReference type="SMART" id="SM00837">
    <property type="entry name" value="DPBB_1"/>
    <property type="match status" value="1"/>
</dbReference>
<reference evidence="14" key="4">
    <citation type="submission" date="2019-07" db="EMBL/GenBank/DDBJ databases">
        <authorList>
            <person name="Seetharam A."/>
            <person name="Woodhouse M."/>
            <person name="Cannon E."/>
        </authorList>
    </citation>
    <scope>NUCLEOTIDE SEQUENCE [LARGE SCALE GENOMIC DNA]</scope>
    <source>
        <strain evidence="14">cv. B73</strain>
    </source>
</reference>
<dbReference type="Gramene" id="Zm00001eb249600_T001">
    <property type="protein sequence ID" value="Zm00001eb249600_P001"/>
    <property type="gene ID" value="Zm00001eb249600"/>
</dbReference>
<protein>
    <submittedName>
        <fullName evidence="13">Expansin-B4</fullName>
    </submittedName>
</protein>
<evidence type="ECO:0000256" key="3">
    <source>
        <dbReference type="ARBA" id="ARBA00022512"/>
    </source>
</evidence>
<keyword evidence="4" id="KW-0964">Secreted</keyword>
<dbReference type="GO" id="GO:0071555">
    <property type="term" value="P:cell wall organization"/>
    <property type="evidence" value="ECO:0007669"/>
    <property type="project" value="UniProtKB-KW"/>
</dbReference>
<dbReference type="InterPro" id="IPR009009">
    <property type="entry name" value="RlpA-like_DPBB"/>
</dbReference>
<evidence type="ECO:0000256" key="2">
    <source>
        <dbReference type="ARBA" id="ARBA00005650"/>
    </source>
</evidence>
<evidence type="ECO:0000259" key="11">
    <source>
        <dbReference type="PROSITE" id="PS50843"/>
    </source>
</evidence>
<dbReference type="PANTHER" id="PTHR31692">
    <property type="entry name" value="EXPANSIN-B3"/>
    <property type="match status" value="1"/>
</dbReference>
<dbReference type="Proteomes" id="UP000007305">
    <property type="component" value="Chromosome 5"/>
</dbReference>
<dbReference type="Gene3D" id="2.60.40.760">
    <property type="entry name" value="Expansin, cellulose-binding-like domain"/>
    <property type="match status" value="1"/>
</dbReference>
<dbReference type="FunCoup" id="B4FW28">
    <property type="interactions" value="37"/>
</dbReference>
<dbReference type="GeneID" id="100273516"/>